<comment type="similarity">
    <text evidence="1">Belongs to the carbon-nitrogen hydrolase superfamily. NIT1/NIT2 family.</text>
</comment>
<evidence type="ECO:0000313" key="4">
    <source>
        <dbReference type="EMBL" id="MBT2185591.1"/>
    </source>
</evidence>
<dbReference type="CDD" id="cd07572">
    <property type="entry name" value="nit"/>
    <property type="match status" value="1"/>
</dbReference>
<dbReference type="RefSeq" id="WP_214621333.1">
    <property type="nucleotide sequence ID" value="NZ_JAHGAW010000001.1"/>
</dbReference>
<dbReference type="InterPro" id="IPR045254">
    <property type="entry name" value="Nit1/2_C-N_Hydrolase"/>
</dbReference>
<dbReference type="PANTHER" id="PTHR23088:SF27">
    <property type="entry name" value="DEAMINATED GLUTATHIONE AMIDASE"/>
    <property type="match status" value="1"/>
</dbReference>
<accession>A0A9X1AI38</accession>
<dbReference type="PROSITE" id="PS01227">
    <property type="entry name" value="UPF0012"/>
    <property type="match status" value="1"/>
</dbReference>
<evidence type="ECO:0000256" key="2">
    <source>
        <dbReference type="ARBA" id="ARBA00022801"/>
    </source>
</evidence>
<dbReference type="PROSITE" id="PS50263">
    <property type="entry name" value="CN_HYDROLASE"/>
    <property type="match status" value="1"/>
</dbReference>
<dbReference type="InterPro" id="IPR001110">
    <property type="entry name" value="UPF0012_CS"/>
</dbReference>
<evidence type="ECO:0000313" key="5">
    <source>
        <dbReference type="Proteomes" id="UP001138757"/>
    </source>
</evidence>
<dbReference type="PANTHER" id="PTHR23088">
    <property type="entry name" value="NITRILASE-RELATED"/>
    <property type="match status" value="1"/>
</dbReference>
<gene>
    <name evidence="4" type="ORF">KK488_01370</name>
</gene>
<evidence type="ECO:0000259" key="3">
    <source>
        <dbReference type="PROSITE" id="PS50263"/>
    </source>
</evidence>
<dbReference type="Pfam" id="PF00795">
    <property type="entry name" value="CN_hydrolase"/>
    <property type="match status" value="1"/>
</dbReference>
<keyword evidence="5" id="KW-1185">Reference proteome</keyword>
<dbReference type="GO" id="GO:0016811">
    <property type="term" value="F:hydrolase activity, acting on carbon-nitrogen (but not peptide) bonds, in linear amides"/>
    <property type="evidence" value="ECO:0007669"/>
    <property type="project" value="InterPro"/>
</dbReference>
<comment type="caution">
    <text evidence="4">The sequence shown here is derived from an EMBL/GenBank/DDBJ whole genome shotgun (WGS) entry which is preliminary data.</text>
</comment>
<dbReference type="SUPFAM" id="SSF56317">
    <property type="entry name" value="Carbon-nitrogen hydrolase"/>
    <property type="match status" value="1"/>
</dbReference>
<dbReference type="Proteomes" id="UP001138757">
    <property type="component" value="Unassembled WGS sequence"/>
</dbReference>
<organism evidence="4 5">
    <name type="scientific">Sphingobium nicotianae</name>
    <dbReference type="NCBI Taxonomy" id="2782607"/>
    <lineage>
        <taxon>Bacteria</taxon>
        <taxon>Pseudomonadati</taxon>
        <taxon>Pseudomonadota</taxon>
        <taxon>Alphaproteobacteria</taxon>
        <taxon>Sphingomonadales</taxon>
        <taxon>Sphingomonadaceae</taxon>
        <taxon>Sphingobium</taxon>
    </lineage>
</organism>
<protein>
    <submittedName>
        <fullName evidence="4">Carbon-nitrogen hydrolase family protein</fullName>
    </submittedName>
</protein>
<dbReference type="AlphaFoldDB" id="A0A9X1AI38"/>
<dbReference type="EMBL" id="JAHGAW010000001">
    <property type="protein sequence ID" value="MBT2185591.1"/>
    <property type="molecule type" value="Genomic_DNA"/>
</dbReference>
<dbReference type="InterPro" id="IPR036526">
    <property type="entry name" value="C-N_Hydrolase_sf"/>
</dbReference>
<sequence length="274" mass="29932">MRIALFQMNSGVDPEINVRALTDAVAQAAEGGAQLLFTPEMSGCVDQDRERSSKVIVREEEDIVLAAVRGTAAEHGLWVHLGSLALSDPATAKRRNRGFLIDDRGDIRARYDKIHLFDVDLPTGESWRESNSYAAGEQAVVAQTPWGKLGLTICYDLRFPDLFRALSNGGADIISVPAAFTVPTGEAHWHVLLRARAIESSAFVVATGQTGTHEDGRQTYGHSLVIDPWGTILLDAGDKPGLYFADLPLERLHNVRTRIPVLQHRKSISDVVSA</sequence>
<dbReference type="InterPro" id="IPR003010">
    <property type="entry name" value="C-N_Hydrolase"/>
</dbReference>
<reference evidence="4" key="1">
    <citation type="submission" date="2021-05" db="EMBL/GenBank/DDBJ databases">
        <title>Genome of Sphingobium sp. strain.</title>
        <authorList>
            <person name="Fan R."/>
        </authorList>
    </citation>
    <scope>NUCLEOTIDE SEQUENCE</scope>
    <source>
        <strain evidence="4">H33</strain>
    </source>
</reference>
<dbReference type="Gene3D" id="3.60.110.10">
    <property type="entry name" value="Carbon-nitrogen hydrolase"/>
    <property type="match status" value="1"/>
</dbReference>
<proteinExistence type="inferred from homology"/>
<name>A0A9X1AI38_9SPHN</name>
<feature type="domain" description="CN hydrolase" evidence="3">
    <location>
        <begin position="1"/>
        <end position="249"/>
    </location>
</feature>
<evidence type="ECO:0000256" key="1">
    <source>
        <dbReference type="ARBA" id="ARBA00010613"/>
    </source>
</evidence>
<keyword evidence="2 4" id="KW-0378">Hydrolase</keyword>